<feature type="domain" description="ABC transmembrane type-1" evidence="9">
    <location>
        <begin position="75"/>
        <end position="269"/>
    </location>
</feature>
<evidence type="ECO:0000256" key="4">
    <source>
        <dbReference type="ARBA" id="ARBA00022519"/>
    </source>
</evidence>
<evidence type="ECO:0000256" key="3">
    <source>
        <dbReference type="ARBA" id="ARBA00022475"/>
    </source>
</evidence>
<keyword evidence="6 8" id="KW-1133">Transmembrane helix</keyword>
<dbReference type="CDD" id="cd06261">
    <property type="entry name" value="TM_PBP2"/>
    <property type="match status" value="1"/>
</dbReference>
<comment type="caution">
    <text evidence="10">The sequence shown here is derived from an EMBL/GenBank/DDBJ whole genome shotgun (WGS) entry which is preliminary data.</text>
</comment>
<dbReference type="Proteomes" id="UP000669179">
    <property type="component" value="Unassembled WGS sequence"/>
</dbReference>
<feature type="transmembrane region" description="Helical" evidence="8">
    <location>
        <begin position="113"/>
        <end position="133"/>
    </location>
</feature>
<evidence type="ECO:0000256" key="2">
    <source>
        <dbReference type="ARBA" id="ARBA00022448"/>
    </source>
</evidence>
<reference evidence="10" key="1">
    <citation type="submission" date="2021-03" db="EMBL/GenBank/DDBJ databases">
        <authorList>
            <person name="Kanchanasin P."/>
            <person name="Saeng-In P."/>
            <person name="Phongsopitanun W."/>
            <person name="Yuki M."/>
            <person name="Kudo T."/>
            <person name="Ohkuma M."/>
            <person name="Tanasupawat S."/>
        </authorList>
    </citation>
    <scope>NUCLEOTIDE SEQUENCE</scope>
    <source>
        <strain evidence="10">GKU 128</strain>
    </source>
</reference>
<keyword evidence="5 8" id="KW-0812">Transmembrane</keyword>
<proteinExistence type="inferred from homology"/>
<dbReference type="PROSITE" id="PS50928">
    <property type="entry name" value="ABC_TM1"/>
    <property type="match status" value="1"/>
</dbReference>
<dbReference type="Pfam" id="PF00528">
    <property type="entry name" value="BPD_transp_1"/>
    <property type="match status" value="1"/>
</dbReference>
<dbReference type="InterPro" id="IPR035906">
    <property type="entry name" value="MetI-like_sf"/>
</dbReference>
<dbReference type="EMBL" id="JAGEOJ010000005">
    <property type="protein sequence ID" value="MBO2448076.1"/>
    <property type="molecule type" value="Genomic_DNA"/>
</dbReference>
<evidence type="ECO:0000256" key="7">
    <source>
        <dbReference type="ARBA" id="ARBA00023136"/>
    </source>
</evidence>
<dbReference type="AlphaFoldDB" id="A0A939P8U8"/>
<evidence type="ECO:0000256" key="1">
    <source>
        <dbReference type="ARBA" id="ARBA00004429"/>
    </source>
</evidence>
<dbReference type="GO" id="GO:0005886">
    <property type="term" value="C:plasma membrane"/>
    <property type="evidence" value="ECO:0007669"/>
    <property type="project" value="UniProtKB-SubCell"/>
</dbReference>
<evidence type="ECO:0000313" key="10">
    <source>
        <dbReference type="EMBL" id="MBO2448076.1"/>
    </source>
</evidence>
<gene>
    <name evidence="10" type="ORF">J4573_13310</name>
</gene>
<keyword evidence="2 8" id="KW-0813">Transport</keyword>
<evidence type="ECO:0000313" key="11">
    <source>
        <dbReference type="Proteomes" id="UP000669179"/>
    </source>
</evidence>
<comment type="similarity">
    <text evidence="8">Belongs to the binding-protein-dependent transport system permease family.</text>
</comment>
<evidence type="ECO:0000256" key="5">
    <source>
        <dbReference type="ARBA" id="ARBA00022692"/>
    </source>
</evidence>
<dbReference type="GO" id="GO:0055085">
    <property type="term" value="P:transmembrane transport"/>
    <property type="evidence" value="ECO:0007669"/>
    <property type="project" value="InterPro"/>
</dbReference>
<dbReference type="InterPro" id="IPR000515">
    <property type="entry name" value="MetI-like"/>
</dbReference>
<accession>A0A939P8U8</accession>
<comment type="subcellular location">
    <subcellularLocation>
        <location evidence="1">Cell inner membrane</location>
        <topology evidence="1">Multi-pass membrane protein</topology>
    </subcellularLocation>
    <subcellularLocation>
        <location evidence="8">Cell membrane</location>
        <topology evidence="8">Multi-pass membrane protein</topology>
    </subcellularLocation>
</comment>
<keyword evidence="7 8" id="KW-0472">Membrane</keyword>
<dbReference type="PANTHER" id="PTHR43357">
    <property type="entry name" value="INNER MEMBRANE ABC TRANSPORTER PERMEASE PROTEIN YDCV"/>
    <property type="match status" value="1"/>
</dbReference>
<dbReference type="Gene3D" id="1.10.3720.10">
    <property type="entry name" value="MetI-like"/>
    <property type="match status" value="1"/>
</dbReference>
<dbReference type="RefSeq" id="WP_208255740.1">
    <property type="nucleotide sequence ID" value="NZ_JAGEOJ010000005.1"/>
</dbReference>
<keyword evidence="4" id="KW-0997">Cell inner membrane</keyword>
<organism evidence="10 11">
    <name type="scientific">Actinomadura barringtoniae</name>
    <dbReference type="NCBI Taxonomy" id="1427535"/>
    <lineage>
        <taxon>Bacteria</taxon>
        <taxon>Bacillati</taxon>
        <taxon>Actinomycetota</taxon>
        <taxon>Actinomycetes</taxon>
        <taxon>Streptosporangiales</taxon>
        <taxon>Thermomonosporaceae</taxon>
        <taxon>Actinomadura</taxon>
    </lineage>
</organism>
<evidence type="ECO:0000256" key="6">
    <source>
        <dbReference type="ARBA" id="ARBA00022989"/>
    </source>
</evidence>
<keyword evidence="11" id="KW-1185">Reference proteome</keyword>
<sequence>MTRTRMTRTLMTRMSRRRIGSKIFLALLAAYFLLPLLAAFLYSVATKWGDTALPSGYTFSHWADVFTQPDVISALGRSFVLSATSLGIDLALVVPAAYWAVVRNPRIGTVVQTMAVIPFAIPWVVVGAGLQLVVKDTAPELFGTFWLLAAATAAIAFPFLYWAVENALLAADAARLSEAAATCGAHPMTTLVRVILPAIKGGIVSGSLLVVATAMNEFALAKILVGTRYETLPLWSAREFTSRTGNDPNALAVITIFTFGLLFALSAFVVWLGRGRSTVALTPATEKG</sequence>
<feature type="transmembrane region" description="Helical" evidence="8">
    <location>
        <begin position="250"/>
        <end position="272"/>
    </location>
</feature>
<protein>
    <submittedName>
        <fullName evidence="10">ABC transporter permease subunit</fullName>
    </submittedName>
</protein>
<evidence type="ECO:0000256" key="8">
    <source>
        <dbReference type="RuleBase" id="RU363032"/>
    </source>
</evidence>
<evidence type="ECO:0000259" key="9">
    <source>
        <dbReference type="PROSITE" id="PS50928"/>
    </source>
</evidence>
<feature type="transmembrane region" description="Helical" evidence="8">
    <location>
        <begin position="79"/>
        <end position="101"/>
    </location>
</feature>
<dbReference type="PANTHER" id="PTHR43357:SF4">
    <property type="entry name" value="INNER MEMBRANE ABC TRANSPORTER PERMEASE PROTEIN YDCV"/>
    <property type="match status" value="1"/>
</dbReference>
<dbReference type="SUPFAM" id="SSF161098">
    <property type="entry name" value="MetI-like"/>
    <property type="match status" value="1"/>
</dbReference>
<keyword evidence="3" id="KW-1003">Cell membrane</keyword>
<feature type="transmembrane region" description="Helical" evidence="8">
    <location>
        <begin position="145"/>
        <end position="164"/>
    </location>
</feature>
<name>A0A939P8U8_9ACTN</name>